<dbReference type="Gene3D" id="3.30.810.10">
    <property type="entry name" value="2-Layer Sandwich"/>
    <property type="match status" value="1"/>
</dbReference>
<reference evidence="3 4" key="1">
    <citation type="journal article" date="2020" name="IScience">
        <title>Genome Sequencing of the Endangered Kingdonia uniflora (Circaeasteraceae, Ranunculales) Reveals Potential Mechanisms of Evolutionary Specialization.</title>
        <authorList>
            <person name="Sun Y."/>
            <person name="Deng T."/>
            <person name="Zhang A."/>
            <person name="Moore M.J."/>
            <person name="Landis J.B."/>
            <person name="Lin N."/>
            <person name="Zhang H."/>
            <person name="Zhang X."/>
            <person name="Huang J."/>
            <person name="Zhang X."/>
            <person name="Sun H."/>
            <person name="Wang H."/>
        </authorList>
    </citation>
    <scope>NUCLEOTIDE SEQUENCE [LARGE SCALE GENOMIC DNA]</scope>
    <source>
        <strain evidence="3">TB1705</strain>
        <tissue evidence="3">Leaf</tissue>
    </source>
</reference>
<proteinExistence type="predicted"/>
<keyword evidence="4" id="KW-1185">Reference proteome</keyword>
<dbReference type="GO" id="GO:0016308">
    <property type="term" value="F:1-phosphatidylinositol-4-phosphate 5-kinase activity"/>
    <property type="evidence" value="ECO:0007669"/>
    <property type="project" value="UniProtKB-EC"/>
</dbReference>
<dbReference type="AlphaFoldDB" id="A0A7J7P083"/>
<protein>
    <recommendedName>
        <fullName evidence="1">1-phosphatidylinositol-4-phosphate 5-kinase</fullName>
        <ecNumber evidence="1">2.7.1.68</ecNumber>
    </recommendedName>
</protein>
<sequence>MYWKQQISLDCMFLESQCIIDYSLLLGVHFRAPENLKTPLCSPEKVHTNLDLVEKYCASSKPKLLPSPSLRLVTHEPSSVSRLPGSHIRGSTLRVSFKDNKEEVDILLSDTGRLRVQLGVNMPAVAKRKLSEDGDADDPTKVDFFEVYDVVLYLALRNGFSEARGVIRDSEGKLVMAYNVVPDKGTNTIPDTYGLLICKTYNLLPVVVESDRLISFYNRGRVATKFQ</sequence>
<evidence type="ECO:0000259" key="2">
    <source>
        <dbReference type="Pfam" id="PF01504"/>
    </source>
</evidence>
<dbReference type="GO" id="GO:0005886">
    <property type="term" value="C:plasma membrane"/>
    <property type="evidence" value="ECO:0007669"/>
    <property type="project" value="TreeGrafter"/>
</dbReference>
<evidence type="ECO:0000313" key="3">
    <source>
        <dbReference type="EMBL" id="KAF6172740.1"/>
    </source>
</evidence>
<dbReference type="EC" id="2.7.1.68" evidence="1"/>
<name>A0A7J7P083_9MAGN</name>
<dbReference type="InterPro" id="IPR023610">
    <property type="entry name" value="PInositol-4/5-P-5/4-kinase"/>
</dbReference>
<dbReference type="PANTHER" id="PTHR23086">
    <property type="entry name" value="PHOSPHATIDYLINOSITOL-4-PHOSPHATE 5-KINASE"/>
    <property type="match status" value="1"/>
</dbReference>
<dbReference type="InterPro" id="IPR027483">
    <property type="entry name" value="PInositol-4-P-4/5-kinase_C_sf"/>
</dbReference>
<dbReference type="InterPro" id="IPR002498">
    <property type="entry name" value="PInositol-4-P-4/5-kinase_core"/>
</dbReference>
<evidence type="ECO:0000313" key="4">
    <source>
        <dbReference type="Proteomes" id="UP000541444"/>
    </source>
</evidence>
<dbReference type="GO" id="GO:0046854">
    <property type="term" value="P:phosphatidylinositol phosphate biosynthetic process"/>
    <property type="evidence" value="ECO:0007669"/>
    <property type="project" value="TreeGrafter"/>
</dbReference>
<feature type="domain" description="PIPK" evidence="2">
    <location>
        <begin position="5"/>
        <end position="51"/>
    </location>
</feature>
<dbReference type="OrthoDB" id="70770at2759"/>
<comment type="caution">
    <text evidence="3">The sequence shown here is derived from an EMBL/GenBank/DDBJ whole genome shotgun (WGS) entry which is preliminary data.</text>
</comment>
<evidence type="ECO:0000256" key="1">
    <source>
        <dbReference type="ARBA" id="ARBA00012172"/>
    </source>
</evidence>
<dbReference type="Pfam" id="PF01504">
    <property type="entry name" value="PIP5K"/>
    <property type="match status" value="1"/>
</dbReference>
<gene>
    <name evidence="3" type="ORF">GIB67_000798</name>
</gene>
<dbReference type="SUPFAM" id="SSF56104">
    <property type="entry name" value="SAICAR synthase-like"/>
    <property type="match status" value="1"/>
</dbReference>
<dbReference type="Proteomes" id="UP000541444">
    <property type="component" value="Unassembled WGS sequence"/>
</dbReference>
<organism evidence="3 4">
    <name type="scientific">Kingdonia uniflora</name>
    <dbReference type="NCBI Taxonomy" id="39325"/>
    <lineage>
        <taxon>Eukaryota</taxon>
        <taxon>Viridiplantae</taxon>
        <taxon>Streptophyta</taxon>
        <taxon>Embryophyta</taxon>
        <taxon>Tracheophyta</taxon>
        <taxon>Spermatophyta</taxon>
        <taxon>Magnoliopsida</taxon>
        <taxon>Ranunculales</taxon>
        <taxon>Circaeasteraceae</taxon>
        <taxon>Kingdonia</taxon>
    </lineage>
</organism>
<dbReference type="PANTHER" id="PTHR23086:SF25">
    <property type="entry name" value="PHOSPHATIDYLINOSITOL 4-PHOSPHATE 5-KINASE 8"/>
    <property type="match status" value="1"/>
</dbReference>
<accession>A0A7J7P083</accession>
<dbReference type="EMBL" id="JACGCM010000393">
    <property type="protein sequence ID" value="KAF6172740.1"/>
    <property type="molecule type" value="Genomic_DNA"/>
</dbReference>
<feature type="non-terminal residue" evidence="3">
    <location>
        <position position="1"/>
    </location>
</feature>